<protein>
    <submittedName>
        <fullName evidence="2">Uncharacterized protein</fullName>
    </submittedName>
</protein>
<sequence length="86" mass="8582">MYTTTPGGPLAPLASATRADPTRATTCARGPATVPAQRPHDQTSAGAWRAFVLVHVPTATESGVGAAPPCSSIGVSSSGPIPASWQ</sequence>
<proteinExistence type="predicted"/>
<dbReference type="AlphaFoldDB" id="A0A6G1KAC0"/>
<dbReference type="Proteomes" id="UP000799428">
    <property type="component" value="Unassembled WGS sequence"/>
</dbReference>
<dbReference type="EMBL" id="MU005770">
    <property type="protein sequence ID" value="KAF2709764.1"/>
    <property type="molecule type" value="Genomic_DNA"/>
</dbReference>
<reference evidence="2" key="1">
    <citation type="journal article" date="2020" name="Stud. Mycol.">
        <title>101 Dothideomycetes genomes: a test case for predicting lifestyles and emergence of pathogens.</title>
        <authorList>
            <person name="Haridas S."/>
            <person name="Albert R."/>
            <person name="Binder M."/>
            <person name="Bloem J."/>
            <person name="Labutti K."/>
            <person name="Salamov A."/>
            <person name="Andreopoulos B."/>
            <person name="Baker S."/>
            <person name="Barry K."/>
            <person name="Bills G."/>
            <person name="Bluhm B."/>
            <person name="Cannon C."/>
            <person name="Castanera R."/>
            <person name="Culley D."/>
            <person name="Daum C."/>
            <person name="Ezra D."/>
            <person name="Gonzalez J."/>
            <person name="Henrissat B."/>
            <person name="Kuo A."/>
            <person name="Liang C."/>
            <person name="Lipzen A."/>
            <person name="Lutzoni F."/>
            <person name="Magnuson J."/>
            <person name="Mondo S."/>
            <person name="Nolan M."/>
            <person name="Ohm R."/>
            <person name="Pangilinan J."/>
            <person name="Park H.-J."/>
            <person name="Ramirez L."/>
            <person name="Alfaro M."/>
            <person name="Sun H."/>
            <person name="Tritt A."/>
            <person name="Yoshinaga Y."/>
            <person name="Zwiers L.-H."/>
            <person name="Turgeon B."/>
            <person name="Goodwin S."/>
            <person name="Spatafora J."/>
            <person name="Crous P."/>
            <person name="Grigoriev I."/>
        </authorList>
    </citation>
    <scope>NUCLEOTIDE SEQUENCE</scope>
    <source>
        <strain evidence="2">CBS 279.74</strain>
    </source>
</reference>
<evidence type="ECO:0000313" key="3">
    <source>
        <dbReference type="Proteomes" id="UP000799428"/>
    </source>
</evidence>
<feature type="region of interest" description="Disordered" evidence="1">
    <location>
        <begin position="1"/>
        <end position="43"/>
    </location>
</feature>
<evidence type="ECO:0000313" key="2">
    <source>
        <dbReference type="EMBL" id="KAF2709764.1"/>
    </source>
</evidence>
<gene>
    <name evidence="2" type="ORF">K504DRAFT_282073</name>
</gene>
<feature type="region of interest" description="Disordered" evidence="1">
    <location>
        <begin position="63"/>
        <end position="86"/>
    </location>
</feature>
<feature type="compositionally biased region" description="Low complexity" evidence="1">
    <location>
        <begin position="67"/>
        <end position="86"/>
    </location>
</feature>
<keyword evidence="3" id="KW-1185">Reference proteome</keyword>
<name>A0A6G1KAC0_9PLEO</name>
<organism evidence="2 3">
    <name type="scientific">Pleomassaria siparia CBS 279.74</name>
    <dbReference type="NCBI Taxonomy" id="1314801"/>
    <lineage>
        <taxon>Eukaryota</taxon>
        <taxon>Fungi</taxon>
        <taxon>Dikarya</taxon>
        <taxon>Ascomycota</taxon>
        <taxon>Pezizomycotina</taxon>
        <taxon>Dothideomycetes</taxon>
        <taxon>Pleosporomycetidae</taxon>
        <taxon>Pleosporales</taxon>
        <taxon>Pleomassariaceae</taxon>
        <taxon>Pleomassaria</taxon>
    </lineage>
</organism>
<accession>A0A6G1KAC0</accession>
<evidence type="ECO:0000256" key="1">
    <source>
        <dbReference type="SAM" id="MobiDB-lite"/>
    </source>
</evidence>